<dbReference type="SUPFAM" id="SSF48208">
    <property type="entry name" value="Six-hairpin glycosidases"/>
    <property type="match status" value="1"/>
</dbReference>
<dbReference type="InterPro" id="IPR053169">
    <property type="entry name" value="MUG_Protein"/>
</dbReference>
<name>A0A2T7BD78_9BACT</name>
<keyword evidence="3" id="KW-1185">Reference proteome</keyword>
<organism evidence="2 3">
    <name type="scientific">Chitinophaga parva</name>
    <dbReference type="NCBI Taxonomy" id="2169414"/>
    <lineage>
        <taxon>Bacteria</taxon>
        <taxon>Pseudomonadati</taxon>
        <taxon>Bacteroidota</taxon>
        <taxon>Chitinophagia</taxon>
        <taxon>Chitinophagales</taxon>
        <taxon>Chitinophagaceae</taxon>
        <taxon>Chitinophaga</taxon>
    </lineage>
</organism>
<reference evidence="2 3" key="1">
    <citation type="submission" date="2018-04" db="EMBL/GenBank/DDBJ databases">
        <title>Chitinophaga fuyangensis sp. nov., isolated from soil in a chemical factory.</title>
        <authorList>
            <person name="Chen K."/>
        </authorList>
    </citation>
    <scope>NUCLEOTIDE SEQUENCE [LARGE SCALE GENOMIC DNA]</scope>
    <source>
        <strain evidence="2 3">LY-1</strain>
    </source>
</reference>
<keyword evidence="1" id="KW-0732">Signal</keyword>
<proteinExistence type="predicted"/>
<evidence type="ECO:0000256" key="1">
    <source>
        <dbReference type="SAM" id="SignalP"/>
    </source>
</evidence>
<dbReference type="InterPro" id="IPR014512">
    <property type="entry name" value="O_gly_hydro"/>
</dbReference>
<evidence type="ECO:0000313" key="2">
    <source>
        <dbReference type="EMBL" id="PUZ23046.1"/>
    </source>
</evidence>
<dbReference type="PANTHER" id="PTHR47791:SF3">
    <property type="entry name" value="MEIOTICALLY UP-REGULATED GENE 191 PROTEIN"/>
    <property type="match status" value="1"/>
</dbReference>
<dbReference type="AlphaFoldDB" id="A0A2T7BD78"/>
<dbReference type="Pfam" id="PF03663">
    <property type="entry name" value="Glyco_hydro_76"/>
    <property type="match status" value="1"/>
</dbReference>
<dbReference type="InterPro" id="IPR008928">
    <property type="entry name" value="6-hairpin_glycosidase_sf"/>
</dbReference>
<dbReference type="PIRSF" id="PIRSF021505">
    <property type="entry name" value="O_gly_hdrol"/>
    <property type="match status" value="1"/>
</dbReference>
<dbReference type="GO" id="GO:0005975">
    <property type="term" value="P:carbohydrate metabolic process"/>
    <property type="evidence" value="ECO:0007669"/>
    <property type="project" value="InterPro"/>
</dbReference>
<dbReference type="RefSeq" id="WP_108688790.1">
    <property type="nucleotide sequence ID" value="NZ_QCYK01000003.1"/>
</dbReference>
<feature type="signal peptide" evidence="1">
    <location>
        <begin position="1"/>
        <end position="26"/>
    </location>
</feature>
<dbReference type="Gene3D" id="1.50.10.20">
    <property type="match status" value="1"/>
</dbReference>
<sequence length="377" mass="42546">MKRTMQKLLFLVPLLAAGYISCSQQKHDPAPVTPGKPTPAIVNYTDADATAAYNNFNQYCYSPSDKLYYATTEKTGIGAIWTQAVYWDMAMDAYKRTHNADYLQKVKDIYTGGLNRYDQYNWNNTTVWFIYDDMMWWIISLARAHQLTGNTEYLDHAKAGFSRVFAGSFDPADGGMFWDFQHTGKNSCITFPTVIAAMTLYNITKDTSYLDKAKTVFNYGRHNLYNSSTGRVADNNIKGNPGWSDYTYNYGTFIGAAVMLYQQSNDVAYLDDAKKVADYTQQHLCDTAGILPAEGDWNEQGVLKAIFAHYIMNLVNDGGQAQYLPWIRKNINTAWGNRDVARGLTYRNYAIPCPTGTIQSYEASSAVSFMQVCPPEK</sequence>
<dbReference type="InterPro" id="IPR005198">
    <property type="entry name" value="Glyco_hydro_76"/>
</dbReference>
<comment type="caution">
    <text evidence="2">The sequence shown here is derived from an EMBL/GenBank/DDBJ whole genome shotgun (WGS) entry which is preliminary data.</text>
</comment>
<accession>A0A2T7BD78</accession>
<dbReference type="EMBL" id="QCYK01000003">
    <property type="protein sequence ID" value="PUZ23046.1"/>
    <property type="molecule type" value="Genomic_DNA"/>
</dbReference>
<evidence type="ECO:0000313" key="3">
    <source>
        <dbReference type="Proteomes" id="UP000244450"/>
    </source>
</evidence>
<feature type="chain" id="PRO_5015762641" evidence="1">
    <location>
        <begin position="27"/>
        <end position="377"/>
    </location>
</feature>
<dbReference type="PANTHER" id="PTHR47791">
    <property type="entry name" value="MEIOTICALLY UP-REGULATED GENE 191 PROTEIN"/>
    <property type="match status" value="1"/>
</dbReference>
<dbReference type="OrthoDB" id="6387072at2"/>
<gene>
    <name evidence="2" type="ORF">DCC81_21825</name>
</gene>
<protein>
    <submittedName>
        <fullName evidence="2">Alpha-1,6-mannanase</fullName>
    </submittedName>
</protein>
<dbReference type="Proteomes" id="UP000244450">
    <property type="component" value="Unassembled WGS sequence"/>
</dbReference>